<dbReference type="OrthoDB" id="9809430at2"/>
<keyword evidence="6" id="KW-1185">Reference proteome</keyword>
<comment type="caution">
    <text evidence="5">The sequence shown here is derived from an EMBL/GenBank/DDBJ whole genome shotgun (WGS) entry which is preliminary data.</text>
</comment>
<gene>
    <name evidence="5" type="ORF">DFR29_104360</name>
</gene>
<keyword evidence="2 3" id="KW-0378">Hydrolase</keyword>
<evidence type="ECO:0000313" key="6">
    <source>
        <dbReference type="Proteomes" id="UP000295293"/>
    </source>
</evidence>
<dbReference type="InterPro" id="IPR033120">
    <property type="entry name" value="HOTDOG_ACOT"/>
</dbReference>
<dbReference type="SUPFAM" id="SSF54637">
    <property type="entry name" value="Thioesterase/thiol ester dehydrase-isomerase"/>
    <property type="match status" value="1"/>
</dbReference>
<dbReference type="InterPro" id="IPR040170">
    <property type="entry name" value="Cytosol_ACT"/>
</dbReference>
<dbReference type="Proteomes" id="UP000295293">
    <property type="component" value="Unassembled WGS sequence"/>
</dbReference>
<evidence type="ECO:0000256" key="1">
    <source>
        <dbReference type="ARBA" id="ARBA00010458"/>
    </source>
</evidence>
<dbReference type="EMBL" id="SNZH01000004">
    <property type="protein sequence ID" value="TDR45924.1"/>
    <property type="molecule type" value="Genomic_DNA"/>
</dbReference>
<dbReference type="Gene3D" id="3.10.129.10">
    <property type="entry name" value="Hotdog Thioesterase"/>
    <property type="match status" value="1"/>
</dbReference>
<evidence type="ECO:0000259" key="4">
    <source>
        <dbReference type="PROSITE" id="PS51770"/>
    </source>
</evidence>
<comment type="similarity">
    <text evidence="1">Belongs to the acyl coenzyme A hydrolase family.</text>
</comment>
<organism evidence="5 6">
    <name type="scientific">Tahibacter aquaticus</name>
    <dbReference type="NCBI Taxonomy" id="520092"/>
    <lineage>
        <taxon>Bacteria</taxon>
        <taxon>Pseudomonadati</taxon>
        <taxon>Pseudomonadota</taxon>
        <taxon>Gammaproteobacteria</taxon>
        <taxon>Lysobacterales</taxon>
        <taxon>Rhodanobacteraceae</taxon>
        <taxon>Tahibacter</taxon>
    </lineage>
</organism>
<proteinExistence type="inferred from homology"/>
<sequence>MPGQQRETTFRFLAQPTDVNFGGKVHGGMVMKWIDQAGYAAAVGWSGQYCVTVALGGIQFVKPILIGDIVVVRCKLIRTGASSMHFAVDVIARDLKSGLERLATHCVISFVALDAPEGRPTGVPPWLPQTEDDVILSAYAEKIIAMSRDQQAEIERVRHNIERNG</sequence>
<evidence type="ECO:0000256" key="2">
    <source>
        <dbReference type="ARBA" id="ARBA00022801"/>
    </source>
</evidence>
<name>A0A4R6Z308_9GAMM</name>
<dbReference type="GO" id="GO:0052816">
    <property type="term" value="F:long-chain fatty acyl-CoA hydrolase activity"/>
    <property type="evidence" value="ECO:0007669"/>
    <property type="project" value="TreeGrafter"/>
</dbReference>
<feature type="domain" description="HotDog ACOT-type" evidence="4">
    <location>
        <begin position="4"/>
        <end position="116"/>
    </location>
</feature>
<evidence type="ECO:0000313" key="5">
    <source>
        <dbReference type="EMBL" id="TDR45924.1"/>
    </source>
</evidence>
<dbReference type="AlphaFoldDB" id="A0A4R6Z308"/>
<dbReference type="InterPro" id="IPR029069">
    <property type="entry name" value="HotDog_dom_sf"/>
</dbReference>
<protein>
    <submittedName>
        <fullName evidence="5">Acyl-CoA hydrolase</fullName>
    </submittedName>
</protein>
<reference evidence="5 6" key="1">
    <citation type="submission" date="2019-03" db="EMBL/GenBank/DDBJ databases">
        <title>Genomic Encyclopedia of Type Strains, Phase IV (KMG-IV): sequencing the most valuable type-strain genomes for metagenomic binning, comparative biology and taxonomic classification.</title>
        <authorList>
            <person name="Goeker M."/>
        </authorList>
    </citation>
    <scope>NUCLEOTIDE SEQUENCE [LARGE SCALE GENOMIC DNA]</scope>
    <source>
        <strain evidence="5 6">DSM 21667</strain>
    </source>
</reference>
<dbReference type="GO" id="GO:0006637">
    <property type="term" value="P:acyl-CoA metabolic process"/>
    <property type="evidence" value="ECO:0007669"/>
    <property type="project" value="TreeGrafter"/>
</dbReference>
<accession>A0A4R6Z308</accession>
<dbReference type="PANTHER" id="PTHR11049:SF16">
    <property type="entry name" value="PROTEIN VDLD"/>
    <property type="match status" value="1"/>
</dbReference>
<dbReference type="RefSeq" id="WP_133818280.1">
    <property type="nucleotide sequence ID" value="NZ_SNZH01000004.1"/>
</dbReference>
<dbReference type="PANTHER" id="PTHR11049">
    <property type="entry name" value="ACYL COENZYME A THIOESTER HYDROLASE"/>
    <property type="match status" value="1"/>
</dbReference>
<dbReference type="PROSITE" id="PS51770">
    <property type="entry name" value="HOTDOG_ACOT"/>
    <property type="match status" value="1"/>
</dbReference>
<dbReference type="Pfam" id="PF03061">
    <property type="entry name" value="4HBT"/>
    <property type="match status" value="1"/>
</dbReference>
<dbReference type="GO" id="GO:0005829">
    <property type="term" value="C:cytosol"/>
    <property type="evidence" value="ECO:0007669"/>
    <property type="project" value="TreeGrafter"/>
</dbReference>
<dbReference type="CDD" id="cd03442">
    <property type="entry name" value="BFIT_BACH"/>
    <property type="match status" value="1"/>
</dbReference>
<evidence type="ECO:0000256" key="3">
    <source>
        <dbReference type="PROSITE-ProRule" id="PRU01106"/>
    </source>
</evidence>
<dbReference type="InterPro" id="IPR006683">
    <property type="entry name" value="Thioestr_dom"/>
</dbReference>